<feature type="non-terminal residue" evidence="1">
    <location>
        <position position="100"/>
    </location>
</feature>
<keyword evidence="2" id="KW-1185">Reference proteome</keyword>
<dbReference type="Proteomes" id="UP000593573">
    <property type="component" value="Unassembled WGS sequence"/>
</dbReference>
<proteinExistence type="predicted"/>
<dbReference type="AlphaFoldDB" id="A0A7J8VQ57"/>
<name>A0A7J8VQ57_9ROSI</name>
<gene>
    <name evidence="1" type="ORF">Goklo_004558</name>
</gene>
<protein>
    <submittedName>
        <fullName evidence="1">Uncharacterized protein</fullName>
    </submittedName>
</protein>
<dbReference type="EMBL" id="JABFAB010000011">
    <property type="protein sequence ID" value="MBA0664589.1"/>
    <property type="molecule type" value="Genomic_DNA"/>
</dbReference>
<sequence length="100" mass="11172">PILVGLPSNPFWSIPLPCLLLSNASQSQLHLRQRFMPSHAFIFFAAVLTDPSGHLRRVCDFPTTNEVHFLVSVVGSNWCILVVPLLHHGTILLFSMFLPP</sequence>
<evidence type="ECO:0000313" key="1">
    <source>
        <dbReference type="EMBL" id="MBA0664589.1"/>
    </source>
</evidence>
<feature type="non-terminal residue" evidence="1">
    <location>
        <position position="1"/>
    </location>
</feature>
<organism evidence="1 2">
    <name type="scientific">Gossypium klotzschianum</name>
    <dbReference type="NCBI Taxonomy" id="34286"/>
    <lineage>
        <taxon>Eukaryota</taxon>
        <taxon>Viridiplantae</taxon>
        <taxon>Streptophyta</taxon>
        <taxon>Embryophyta</taxon>
        <taxon>Tracheophyta</taxon>
        <taxon>Spermatophyta</taxon>
        <taxon>Magnoliopsida</taxon>
        <taxon>eudicotyledons</taxon>
        <taxon>Gunneridae</taxon>
        <taxon>Pentapetalae</taxon>
        <taxon>rosids</taxon>
        <taxon>malvids</taxon>
        <taxon>Malvales</taxon>
        <taxon>Malvaceae</taxon>
        <taxon>Malvoideae</taxon>
        <taxon>Gossypium</taxon>
    </lineage>
</organism>
<accession>A0A7J8VQ57</accession>
<evidence type="ECO:0000313" key="2">
    <source>
        <dbReference type="Proteomes" id="UP000593573"/>
    </source>
</evidence>
<dbReference type="OrthoDB" id="978930at2759"/>
<reference evidence="1 2" key="1">
    <citation type="journal article" date="2019" name="Genome Biol. Evol.">
        <title>Insights into the evolution of the New World diploid cottons (Gossypium, subgenus Houzingenia) based on genome sequencing.</title>
        <authorList>
            <person name="Grover C.E."/>
            <person name="Arick M.A. 2nd"/>
            <person name="Thrash A."/>
            <person name="Conover J.L."/>
            <person name="Sanders W.S."/>
            <person name="Peterson D.G."/>
            <person name="Frelichowski J.E."/>
            <person name="Scheffler J.A."/>
            <person name="Scheffler B.E."/>
            <person name="Wendel J.F."/>
        </authorList>
    </citation>
    <scope>NUCLEOTIDE SEQUENCE [LARGE SCALE GENOMIC DNA]</scope>
    <source>
        <strain evidence="1">57</strain>
        <tissue evidence="1">Leaf</tissue>
    </source>
</reference>
<comment type="caution">
    <text evidence="1">The sequence shown here is derived from an EMBL/GenBank/DDBJ whole genome shotgun (WGS) entry which is preliminary data.</text>
</comment>